<reference evidence="1" key="1">
    <citation type="submission" date="2021-01" db="EMBL/GenBank/DDBJ databases">
        <authorList>
            <person name="Corre E."/>
            <person name="Pelletier E."/>
            <person name="Niang G."/>
            <person name="Scheremetjew M."/>
            <person name="Finn R."/>
            <person name="Kale V."/>
            <person name="Holt S."/>
            <person name="Cochrane G."/>
            <person name="Meng A."/>
            <person name="Brown T."/>
            <person name="Cohen L."/>
        </authorList>
    </citation>
    <scope>NUCLEOTIDE SEQUENCE</scope>
    <source>
        <strain evidence="1">CCMP 2712</strain>
    </source>
</reference>
<organism evidence="1">
    <name type="scientific">Guillardia theta</name>
    <name type="common">Cryptophyte</name>
    <name type="synonym">Cryptomonas phi</name>
    <dbReference type="NCBI Taxonomy" id="55529"/>
    <lineage>
        <taxon>Eukaryota</taxon>
        <taxon>Cryptophyceae</taxon>
        <taxon>Pyrenomonadales</taxon>
        <taxon>Geminigeraceae</taxon>
        <taxon>Guillardia</taxon>
    </lineage>
</organism>
<evidence type="ECO:0000313" key="1">
    <source>
        <dbReference type="EMBL" id="CAE2337784.1"/>
    </source>
</evidence>
<dbReference type="EMBL" id="HBKN01047734">
    <property type="protein sequence ID" value="CAE2337784.1"/>
    <property type="molecule type" value="Transcribed_RNA"/>
</dbReference>
<accession>A0A7S4PKL4</accession>
<sequence>MSGATKSSFEEGNLGDDLRRITRRVAKGGKDTKQLVLDMVLSNKALDNGEYPVDVSYRSFKQQVDDMLTETSTSGKGRRGEKRILGMDRSTFLKAGMGLFAAFLVDKAIHRYQEVKQHDSEVKSKLLDHRKKWISGRLREQMNQRRAEALQNLGETRGPNIVSNVGTAVRTAGGIILTVATGTVQAISLTISIATFCVKGVQTAASTSVEAFRLVASFVHSAIEVSTPVAQVAIEQGAKIAQPAIERATPYVEEAVEKSITLVEDLQQQVVSHQGEIENLLQPVVKPTLSVAESGIKTISSQMSLATESVQPLVSQSQKVAVDISNQGSRAMNELNSNLRPTVDLLTEYSRPLVPVFEVLKGFVLGTFFLTASVVSTLSQDGMEGLKAQTMSGMSDMVHQAAEAGAQVGRAALDAGIDAAGQAINEAMKSENVHEITSKSNALLTDLETYQKNVMASVEHSLHEIREVPQNMVKQVQIPSVQDLASMLQRQVAPSHSVNAFIDSSASVKDNFPMETLNMLNNIDKAPE</sequence>
<dbReference type="AlphaFoldDB" id="A0A7S4PKL4"/>
<protein>
    <submittedName>
        <fullName evidence="1">Uncharacterized protein</fullName>
    </submittedName>
</protein>
<proteinExistence type="predicted"/>
<gene>
    <name evidence="1" type="ORF">GTHE00462_LOCUS37255</name>
</gene>
<name>A0A7S4PKL4_GUITH</name>